<sequence>MNISLFILLIIIVINLYISSSNREYYQQVPLKQYEQEKDINIFSNSNSPQDTYQKFNIDLTSSLANVNKAQTMLGMH</sequence>
<keyword evidence="2" id="KW-1185">Reference proteome</keyword>
<gene>
    <name evidence="1" type="ORF">ceV_275</name>
</gene>
<evidence type="ECO:0000313" key="1">
    <source>
        <dbReference type="EMBL" id="ALH23181.1"/>
    </source>
</evidence>
<reference evidence="1 2" key="1">
    <citation type="journal article" date="2015" name="Genome Announc.">
        <title>The 474-Kilobase-Pair Complete Genome Sequence of CeV-01B, a Virus Infecting Haptolina (Chrysochromulina) ericina (Prymnesiophyceae).</title>
        <authorList>
            <person name="Gallot-Lavallee L."/>
            <person name="Pagarete A."/>
            <person name="Legendre M."/>
            <person name="Santini S."/>
            <person name="Sandaa R.A."/>
            <person name="Himmelbauer H."/>
            <person name="Ogata H."/>
            <person name="Bratbak G."/>
            <person name="Claverie J.M."/>
        </authorList>
    </citation>
    <scope>NUCLEOTIDE SEQUENCE [LARGE SCALE GENOMIC DNA]</scope>
    <source>
        <strain evidence="1">CeV-01B</strain>
    </source>
</reference>
<proteinExistence type="predicted"/>
<evidence type="ECO:0000313" key="2">
    <source>
        <dbReference type="Proteomes" id="UP000203826"/>
    </source>
</evidence>
<protein>
    <submittedName>
        <fullName evidence="1">Uncharacterized protein</fullName>
    </submittedName>
</protein>
<accession>A0A0N9QJ64</accession>
<dbReference type="Proteomes" id="UP000203826">
    <property type="component" value="Segment"/>
</dbReference>
<organism evidence="1 2">
    <name type="scientific">Chrysochromulina ericina virus CeV-01B</name>
    <dbReference type="NCBI Taxonomy" id="3070830"/>
    <lineage>
        <taxon>Viruses</taxon>
        <taxon>Varidnaviria</taxon>
        <taxon>Bamfordvirae</taxon>
        <taxon>Nucleocytoviricota</taxon>
        <taxon>Megaviricetes</taxon>
        <taxon>Imitervirales</taxon>
        <taxon>Mesomimiviridae</taxon>
        <taxon>Tethysvirus</taxon>
        <taxon>Tethysvirus raunefjordenense</taxon>
    </lineage>
</organism>
<dbReference type="KEGG" id="vg:26049142"/>
<dbReference type="EMBL" id="KT820662">
    <property type="protein sequence ID" value="ALH23181.1"/>
    <property type="molecule type" value="Genomic_DNA"/>
</dbReference>
<name>A0A0N9QJ64_9VIRU</name>